<dbReference type="Pfam" id="PF00403">
    <property type="entry name" value="HMA"/>
    <property type="match status" value="1"/>
</dbReference>
<organism evidence="3 4">
    <name type="scientific">Ensete ventricosum</name>
    <name type="common">Abyssinian banana</name>
    <name type="synonym">Musa ensete</name>
    <dbReference type="NCBI Taxonomy" id="4639"/>
    <lineage>
        <taxon>Eukaryota</taxon>
        <taxon>Viridiplantae</taxon>
        <taxon>Streptophyta</taxon>
        <taxon>Embryophyta</taxon>
        <taxon>Tracheophyta</taxon>
        <taxon>Spermatophyta</taxon>
        <taxon>Magnoliopsida</taxon>
        <taxon>Liliopsida</taxon>
        <taxon>Zingiberales</taxon>
        <taxon>Musaceae</taxon>
        <taxon>Ensete</taxon>
    </lineage>
</organism>
<dbReference type="InterPro" id="IPR044594">
    <property type="entry name" value="HIPP01/3/5/6"/>
</dbReference>
<name>A0A427AHJ5_ENSVE</name>
<dbReference type="InterPro" id="IPR036163">
    <property type="entry name" value="HMA_dom_sf"/>
</dbReference>
<reference evidence="3 4" key="1">
    <citation type="journal article" date="2014" name="Agronomy (Basel)">
        <title>A Draft Genome Sequence for Ensete ventricosum, the Drought-Tolerant Tree Against Hunger.</title>
        <authorList>
            <person name="Harrison J."/>
            <person name="Moore K.A."/>
            <person name="Paszkiewicz K."/>
            <person name="Jones T."/>
            <person name="Grant M."/>
            <person name="Ambacheew D."/>
            <person name="Muzemil S."/>
            <person name="Studholme D.J."/>
        </authorList>
    </citation>
    <scope>NUCLEOTIDE SEQUENCE [LARGE SCALE GENOMIC DNA]</scope>
</reference>
<evidence type="ECO:0000256" key="1">
    <source>
        <dbReference type="SAM" id="MobiDB-lite"/>
    </source>
</evidence>
<dbReference type="PANTHER" id="PTHR46413:SF1">
    <property type="entry name" value="HEAVY METAL-ASSOCIATED ISOPRENYLATED PLANT PROTEIN 6"/>
    <property type="match status" value="1"/>
</dbReference>
<proteinExistence type="predicted"/>
<feature type="compositionally biased region" description="Basic and acidic residues" evidence="1">
    <location>
        <begin position="174"/>
        <end position="205"/>
    </location>
</feature>
<comment type="caution">
    <text evidence="3">The sequence shown here is derived from an EMBL/GenBank/DDBJ whole genome shotgun (WGS) entry which is preliminary data.</text>
</comment>
<dbReference type="Proteomes" id="UP000287651">
    <property type="component" value="Unassembled WGS sequence"/>
</dbReference>
<evidence type="ECO:0000259" key="2">
    <source>
        <dbReference type="Pfam" id="PF00403"/>
    </source>
</evidence>
<dbReference type="EMBL" id="AMZH03002405">
    <property type="protein sequence ID" value="RRT75680.1"/>
    <property type="molecule type" value="Genomic_DNA"/>
</dbReference>
<feature type="region of interest" description="Disordered" evidence="1">
    <location>
        <begin position="49"/>
        <end position="70"/>
    </location>
</feature>
<feature type="compositionally biased region" description="Basic and acidic residues" evidence="1">
    <location>
        <begin position="53"/>
        <end position="64"/>
    </location>
</feature>
<dbReference type="InterPro" id="IPR006121">
    <property type="entry name" value="HMA_dom"/>
</dbReference>
<evidence type="ECO:0000313" key="4">
    <source>
        <dbReference type="Proteomes" id="UP000287651"/>
    </source>
</evidence>
<dbReference type="GO" id="GO:0046872">
    <property type="term" value="F:metal ion binding"/>
    <property type="evidence" value="ECO:0007669"/>
    <property type="project" value="InterPro"/>
</dbReference>
<dbReference type="PANTHER" id="PTHR46413">
    <property type="entry name" value="HEAVY METAL-ASSOCIATED ISOPRENYLATED PLANT PROTEIN 6"/>
    <property type="match status" value="1"/>
</dbReference>
<dbReference type="AlphaFoldDB" id="A0A427AHJ5"/>
<sequence length="214" mass="24466">MESPPPSVPRRQLAGVFPSFRFQRKTVPRYNWKPFVPVKKGPYVQMTVPRASHSCEKEKKGDREKKKRGGTVEEVVEVKLDMHCKGCAQKVRKAVKRLEGNNTLSIPLPFFPQSREEDSQFTSTFHRVPAGMEAVSVDPANNRLKAIGKVDPWKLKEFLEAKTKKKVDFISPKDPPKKPKGDEMKKKDEDAKDRDQKNSSDDKKPKPVSNWSTH</sequence>
<dbReference type="SUPFAM" id="SSF55008">
    <property type="entry name" value="HMA, heavy metal-associated domain"/>
    <property type="match status" value="1"/>
</dbReference>
<feature type="region of interest" description="Disordered" evidence="1">
    <location>
        <begin position="165"/>
        <end position="214"/>
    </location>
</feature>
<protein>
    <recommendedName>
        <fullName evidence="2">HMA domain-containing protein</fullName>
    </recommendedName>
</protein>
<evidence type="ECO:0000313" key="3">
    <source>
        <dbReference type="EMBL" id="RRT75680.1"/>
    </source>
</evidence>
<dbReference type="CDD" id="cd00371">
    <property type="entry name" value="HMA"/>
    <property type="match status" value="1"/>
</dbReference>
<accession>A0A427AHJ5</accession>
<dbReference type="Gene3D" id="3.30.70.100">
    <property type="match status" value="1"/>
</dbReference>
<gene>
    <name evidence="3" type="ORF">B296_00028281</name>
</gene>
<feature type="domain" description="HMA" evidence="2">
    <location>
        <begin position="81"/>
        <end position="106"/>
    </location>
</feature>